<dbReference type="SUPFAM" id="SSF46689">
    <property type="entry name" value="Homeodomain-like"/>
    <property type="match status" value="1"/>
</dbReference>
<dbReference type="Proteomes" id="UP000789342">
    <property type="component" value="Unassembled WGS sequence"/>
</dbReference>
<reference evidence="1" key="1">
    <citation type="submission" date="2021-06" db="EMBL/GenBank/DDBJ databases">
        <authorList>
            <person name="Kallberg Y."/>
            <person name="Tangrot J."/>
            <person name="Rosling A."/>
        </authorList>
    </citation>
    <scope>NUCLEOTIDE SEQUENCE</scope>
    <source>
        <strain evidence="1">CL551</strain>
    </source>
</reference>
<accession>A0A9N9J1N0</accession>
<proteinExistence type="predicted"/>
<dbReference type="AlphaFoldDB" id="A0A9N9J1N0"/>
<evidence type="ECO:0000313" key="1">
    <source>
        <dbReference type="EMBL" id="CAG8761105.1"/>
    </source>
</evidence>
<dbReference type="Pfam" id="PF13384">
    <property type="entry name" value="HTH_23"/>
    <property type="match status" value="1"/>
</dbReference>
<dbReference type="Gene3D" id="1.10.10.10">
    <property type="entry name" value="Winged helix-like DNA-binding domain superfamily/Winged helix DNA-binding domain"/>
    <property type="match status" value="1"/>
</dbReference>
<dbReference type="InterPro" id="IPR036388">
    <property type="entry name" value="WH-like_DNA-bd_sf"/>
</dbReference>
<dbReference type="OrthoDB" id="2426975at2759"/>
<gene>
    <name evidence="1" type="ORF">AMORRO_LOCUS15929</name>
</gene>
<dbReference type="EMBL" id="CAJVPV010040880">
    <property type="protein sequence ID" value="CAG8761105.1"/>
    <property type="molecule type" value="Genomic_DNA"/>
</dbReference>
<keyword evidence="2" id="KW-1185">Reference proteome</keyword>
<evidence type="ECO:0000313" key="2">
    <source>
        <dbReference type="Proteomes" id="UP000789342"/>
    </source>
</evidence>
<sequence>MSEKENKVCRKELSQDQRSQIIGAYLCGVSPLTIAKTFGYAKSTVYDTVKRYKETGSKHPSKRPGPQKILSECDERILSRIANKNRKTPLT</sequence>
<organism evidence="1 2">
    <name type="scientific">Acaulospora morrowiae</name>
    <dbReference type="NCBI Taxonomy" id="94023"/>
    <lineage>
        <taxon>Eukaryota</taxon>
        <taxon>Fungi</taxon>
        <taxon>Fungi incertae sedis</taxon>
        <taxon>Mucoromycota</taxon>
        <taxon>Glomeromycotina</taxon>
        <taxon>Glomeromycetes</taxon>
        <taxon>Diversisporales</taxon>
        <taxon>Acaulosporaceae</taxon>
        <taxon>Acaulospora</taxon>
    </lineage>
</organism>
<feature type="non-terminal residue" evidence="1">
    <location>
        <position position="91"/>
    </location>
</feature>
<protein>
    <submittedName>
        <fullName evidence="1">5776_t:CDS:1</fullName>
    </submittedName>
</protein>
<name>A0A9N9J1N0_9GLOM</name>
<dbReference type="InterPro" id="IPR009057">
    <property type="entry name" value="Homeodomain-like_sf"/>
</dbReference>
<comment type="caution">
    <text evidence="1">The sequence shown here is derived from an EMBL/GenBank/DDBJ whole genome shotgun (WGS) entry which is preliminary data.</text>
</comment>